<keyword evidence="4" id="KW-0472">Membrane</keyword>
<comment type="subcellular location">
    <subcellularLocation>
        <location evidence="1">Membrane</location>
        <topology evidence="1">Multi-pass membrane protein</topology>
    </subcellularLocation>
</comment>
<sequence length="137" mass="14961">MGILASILLCSIRYNVSIAIISMVKDLASTTPTNSYCHRIDPDYPNRLESLFRSSSSSSIQSINETAISQEVTWTDLEQGIILGAYYYGYAATNIFGGRLSERYGPKWVSAIGLTSAAILNAFLPFGSNFAVFASLR</sequence>
<dbReference type="EMBL" id="MUJZ01060454">
    <property type="protein sequence ID" value="OTF71547.1"/>
    <property type="molecule type" value="Genomic_DNA"/>
</dbReference>
<keyword evidence="7" id="KW-1185">Reference proteome</keyword>
<dbReference type="GO" id="GO:0006820">
    <property type="term" value="P:monoatomic anion transport"/>
    <property type="evidence" value="ECO:0007669"/>
    <property type="project" value="TreeGrafter"/>
</dbReference>
<keyword evidence="3" id="KW-1133">Transmembrane helix</keyword>
<dbReference type="PANTHER" id="PTHR11662:SF399">
    <property type="entry name" value="FI19708P1-RELATED"/>
    <property type="match status" value="1"/>
</dbReference>
<evidence type="ECO:0000259" key="5">
    <source>
        <dbReference type="PROSITE" id="PS50850"/>
    </source>
</evidence>
<organism evidence="6 7">
    <name type="scientific">Euroglyphus maynei</name>
    <name type="common">Mayne's house dust mite</name>
    <dbReference type="NCBI Taxonomy" id="6958"/>
    <lineage>
        <taxon>Eukaryota</taxon>
        <taxon>Metazoa</taxon>
        <taxon>Ecdysozoa</taxon>
        <taxon>Arthropoda</taxon>
        <taxon>Chelicerata</taxon>
        <taxon>Arachnida</taxon>
        <taxon>Acari</taxon>
        <taxon>Acariformes</taxon>
        <taxon>Sarcoptiformes</taxon>
        <taxon>Astigmata</taxon>
        <taxon>Psoroptidia</taxon>
        <taxon>Analgoidea</taxon>
        <taxon>Pyroglyphidae</taxon>
        <taxon>Pyroglyphinae</taxon>
        <taxon>Euroglyphus</taxon>
    </lineage>
</organism>
<reference evidence="6 7" key="1">
    <citation type="submission" date="2017-03" db="EMBL/GenBank/DDBJ databases">
        <title>Genome Survey of Euroglyphus maynei.</title>
        <authorList>
            <person name="Arlian L.G."/>
            <person name="Morgan M.S."/>
            <person name="Rider S.D."/>
        </authorList>
    </citation>
    <scope>NUCLEOTIDE SEQUENCE [LARGE SCALE GENOMIC DNA]</scope>
    <source>
        <strain evidence="6">Arlian Lab</strain>
        <tissue evidence="6">Whole body</tissue>
    </source>
</reference>
<comment type="caution">
    <text evidence="6">The sequence shown here is derived from an EMBL/GenBank/DDBJ whole genome shotgun (WGS) entry which is preliminary data.</text>
</comment>
<protein>
    <recommendedName>
        <fullName evidence="5">Major facilitator superfamily (MFS) profile domain-containing protein</fullName>
    </recommendedName>
</protein>
<dbReference type="Proteomes" id="UP000194236">
    <property type="component" value="Unassembled WGS sequence"/>
</dbReference>
<feature type="domain" description="Major facilitator superfamily (MFS) profile" evidence="5">
    <location>
        <begin position="3"/>
        <end position="137"/>
    </location>
</feature>
<dbReference type="AlphaFoldDB" id="A0A1Y3AU60"/>
<evidence type="ECO:0000313" key="7">
    <source>
        <dbReference type="Proteomes" id="UP000194236"/>
    </source>
</evidence>
<evidence type="ECO:0000256" key="3">
    <source>
        <dbReference type="ARBA" id="ARBA00022989"/>
    </source>
</evidence>
<dbReference type="PROSITE" id="PS50850">
    <property type="entry name" value="MFS"/>
    <property type="match status" value="1"/>
</dbReference>
<name>A0A1Y3AU60_EURMA</name>
<evidence type="ECO:0000256" key="2">
    <source>
        <dbReference type="ARBA" id="ARBA00022692"/>
    </source>
</evidence>
<dbReference type="GO" id="GO:0022857">
    <property type="term" value="F:transmembrane transporter activity"/>
    <property type="evidence" value="ECO:0007669"/>
    <property type="project" value="InterPro"/>
</dbReference>
<dbReference type="PANTHER" id="PTHR11662">
    <property type="entry name" value="SOLUTE CARRIER FAMILY 17"/>
    <property type="match status" value="1"/>
</dbReference>
<proteinExistence type="predicted"/>
<dbReference type="InterPro" id="IPR050382">
    <property type="entry name" value="MFS_Na/Anion_cotransporter"/>
</dbReference>
<dbReference type="InterPro" id="IPR011701">
    <property type="entry name" value="MFS"/>
</dbReference>
<evidence type="ECO:0000256" key="4">
    <source>
        <dbReference type="ARBA" id="ARBA00023136"/>
    </source>
</evidence>
<accession>A0A1Y3AU60</accession>
<keyword evidence="2" id="KW-0812">Transmembrane</keyword>
<evidence type="ECO:0000256" key="1">
    <source>
        <dbReference type="ARBA" id="ARBA00004141"/>
    </source>
</evidence>
<gene>
    <name evidence="6" type="ORF">BLA29_013131</name>
</gene>
<dbReference type="SUPFAM" id="SSF103473">
    <property type="entry name" value="MFS general substrate transporter"/>
    <property type="match status" value="1"/>
</dbReference>
<dbReference type="InterPro" id="IPR036259">
    <property type="entry name" value="MFS_trans_sf"/>
</dbReference>
<evidence type="ECO:0000313" key="6">
    <source>
        <dbReference type="EMBL" id="OTF71547.1"/>
    </source>
</evidence>
<dbReference type="OrthoDB" id="2985014at2759"/>
<dbReference type="InterPro" id="IPR020846">
    <property type="entry name" value="MFS_dom"/>
</dbReference>
<dbReference type="GO" id="GO:0016020">
    <property type="term" value="C:membrane"/>
    <property type="evidence" value="ECO:0007669"/>
    <property type="project" value="UniProtKB-SubCell"/>
</dbReference>
<dbReference type="Gene3D" id="1.20.1250.20">
    <property type="entry name" value="MFS general substrate transporter like domains"/>
    <property type="match status" value="1"/>
</dbReference>
<dbReference type="Pfam" id="PF07690">
    <property type="entry name" value="MFS_1"/>
    <property type="match status" value="1"/>
</dbReference>